<gene>
    <name evidence="1" type="ORF">Sd1_gp36</name>
</gene>
<accession>A0A291AYJ8</accession>
<name>A0A291AYJ8_9CAUD</name>
<dbReference type="Proteomes" id="UP000226171">
    <property type="component" value="Segment"/>
</dbReference>
<sequence length="114" mass="12981">MLQLTRGVIKMAKFKLKLGALPDFKLPVKFQMINGEEAEVIFTAKHRKAKEIQEVFQTEGLKDFDFVKEICSGWNLEEEFNDENIEELVSLFPASVLALTNAYMQALAGQRAKN</sequence>
<reference evidence="1 2" key="1">
    <citation type="submission" date="2017-05" db="EMBL/GenBank/DDBJ databases">
        <title>The isolation and characterization of 16 novel Shigella-infecting phages from the environment.</title>
        <authorList>
            <person name="Doore S.M."/>
            <person name="Schrad J.R."/>
            <person name="Dover J.A."/>
            <person name="Parent K.N."/>
        </authorList>
    </citation>
    <scope>NUCLEOTIDE SEQUENCE [LARGE SCALE GENOMIC DNA]</scope>
</reference>
<keyword evidence="2" id="KW-1185">Reference proteome</keyword>
<organism evidence="1 2">
    <name type="scientific">Shigella phage Sd1</name>
    <dbReference type="NCBI Taxonomy" id="2024313"/>
    <lineage>
        <taxon>Viruses</taxon>
        <taxon>Duplodnaviria</taxon>
        <taxon>Heunggongvirae</taxon>
        <taxon>Uroviricota</taxon>
        <taxon>Caudoviricetes</taxon>
        <taxon>Drexlerviridae</taxon>
        <taxon>Rogunavirinae</taxon>
        <taxon>Wilsonroadvirus</taxon>
        <taxon>Wilsonroadvirus Sd1</taxon>
    </lineage>
</organism>
<dbReference type="EMBL" id="MF158042">
    <property type="protein sequence ID" value="ATE86102.1"/>
    <property type="molecule type" value="Genomic_DNA"/>
</dbReference>
<dbReference type="InterPro" id="IPR014859">
    <property type="entry name" value="Phage_TAC_4"/>
</dbReference>
<dbReference type="Pfam" id="PF08748">
    <property type="entry name" value="Phage_TAC_4"/>
    <property type="match status" value="1"/>
</dbReference>
<evidence type="ECO:0000313" key="1">
    <source>
        <dbReference type="EMBL" id="ATE86102.1"/>
    </source>
</evidence>
<protein>
    <submittedName>
        <fullName evidence="1">Tail assembly chaperone</fullName>
    </submittedName>
</protein>
<proteinExistence type="predicted"/>
<evidence type="ECO:0000313" key="2">
    <source>
        <dbReference type="Proteomes" id="UP000226171"/>
    </source>
</evidence>